<evidence type="ECO:0000256" key="1">
    <source>
        <dbReference type="SAM" id="MobiDB-lite"/>
    </source>
</evidence>
<dbReference type="PANTHER" id="PTHR21310:SF13">
    <property type="entry name" value="AMINOGLYCOSIDE PHOSPHOTRANSFERASE DOMAIN-CONTAINING PROTEIN"/>
    <property type="match status" value="1"/>
</dbReference>
<feature type="domain" description="Aminoglycoside phosphotransferase" evidence="2">
    <location>
        <begin position="91"/>
        <end position="197"/>
    </location>
</feature>
<dbReference type="InterPro" id="IPR051678">
    <property type="entry name" value="AGP_Transferase"/>
</dbReference>
<feature type="compositionally biased region" description="Gly residues" evidence="1">
    <location>
        <begin position="1"/>
        <end position="15"/>
    </location>
</feature>
<sequence>MPVATGGGDGGGVEGRGVEGRDTAEQAQAQAQAPERQQQQEEEEELTWDWSIDQADRAREAAADGDTPFPVDRHVLRDVVRERMGEDVVRISFISSGTFHKAYLLTLASRSSLIARVARRFMPRLKTESEVATLAWLRAHTDVPVPQVLSYDASPYNRLGGEWMLMSKAQGIPLAQVYHALPHATLVALLRNLAEMLIPLFGFRFGRIGSLYMGRGPEYGSRPMRCLRRSRTPSSPLISTSIFSRRSNRQKEEEEEFHVGPIISWPFFGSARGDLPSSSPTTTTTTAQPPPFSIGTFTTTLPSSLPGSTSDPGTTIDRGPWPSTSSYLSACAAREVGGVRQENEGRAKPHRLHLDPDDRGGVIGWGLGSSLDYSRSHSQDDDDDTQSSHSFGSDSDEDVLYRDYRRFQRSTFLVAHLVQREEAVGREMEVFARVMKVLEGVFERDMRGVGGGGGGGGGKEGEFALDCHDLSLENVFVDERDHSKITCIIDWESTTTRPLWAAAHLPSFLLSSPSGAAIFRSAVAAIARGEHPSSSSSSSPPSSSKANRNKNKLHPARLRSLANQWLVAEERGAMLRAAHRFVEWDGWEEGLVHEVLAPLGVDFEREDLGLGAWVDVLDGGGGGGGGVQVGDGSAGVSGGGGVNGIVIDGSEPRVPVDASSSVMTGTAKVSTATAVTLKNETAKKPRTLSAEGDECGGRGGELGARLQAWLSVATDRRGSYPYSCHEDAEGEDGGESWGVDGDLAVEEGRYDEE</sequence>
<evidence type="ECO:0000313" key="4">
    <source>
        <dbReference type="Proteomes" id="UP000294933"/>
    </source>
</evidence>
<proteinExistence type="predicted"/>
<feature type="compositionally biased region" description="Low complexity" evidence="1">
    <location>
        <begin position="530"/>
        <end position="544"/>
    </location>
</feature>
<feature type="region of interest" description="Disordered" evidence="1">
    <location>
        <begin position="274"/>
        <end position="322"/>
    </location>
</feature>
<dbReference type="Proteomes" id="UP000294933">
    <property type="component" value="Unassembled WGS sequence"/>
</dbReference>
<feature type="compositionally biased region" description="Low complexity" evidence="1">
    <location>
        <begin position="276"/>
        <end position="315"/>
    </location>
</feature>
<organism evidence="3 4">
    <name type="scientific">Rickenella mellea</name>
    <dbReference type="NCBI Taxonomy" id="50990"/>
    <lineage>
        <taxon>Eukaryota</taxon>
        <taxon>Fungi</taxon>
        <taxon>Dikarya</taxon>
        <taxon>Basidiomycota</taxon>
        <taxon>Agaricomycotina</taxon>
        <taxon>Agaricomycetes</taxon>
        <taxon>Hymenochaetales</taxon>
        <taxon>Rickenellaceae</taxon>
        <taxon>Rickenella</taxon>
    </lineage>
</organism>
<dbReference type="PANTHER" id="PTHR21310">
    <property type="entry name" value="AMINOGLYCOSIDE PHOSPHOTRANSFERASE-RELATED-RELATED"/>
    <property type="match status" value="1"/>
</dbReference>
<evidence type="ECO:0000313" key="3">
    <source>
        <dbReference type="EMBL" id="TDL15966.1"/>
    </source>
</evidence>
<protein>
    <recommendedName>
        <fullName evidence="2">Aminoglycoside phosphotransferase domain-containing protein</fullName>
    </recommendedName>
</protein>
<dbReference type="VEuPathDB" id="FungiDB:BD410DRAFT_731917"/>
<reference evidence="3 4" key="1">
    <citation type="submission" date="2018-06" db="EMBL/GenBank/DDBJ databases">
        <title>A transcriptomic atlas of mushroom development highlights an independent origin of complex multicellularity.</title>
        <authorList>
            <consortium name="DOE Joint Genome Institute"/>
            <person name="Krizsan K."/>
            <person name="Almasi E."/>
            <person name="Merenyi Z."/>
            <person name="Sahu N."/>
            <person name="Viragh M."/>
            <person name="Koszo T."/>
            <person name="Mondo S."/>
            <person name="Kiss B."/>
            <person name="Balint B."/>
            <person name="Kues U."/>
            <person name="Barry K."/>
            <person name="Hegedus J.C."/>
            <person name="Henrissat B."/>
            <person name="Johnson J."/>
            <person name="Lipzen A."/>
            <person name="Ohm R."/>
            <person name="Nagy I."/>
            <person name="Pangilinan J."/>
            <person name="Yan J."/>
            <person name="Xiong Y."/>
            <person name="Grigoriev I.V."/>
            <person name="Hibbett D.S."/>
            <person name="Nagy L.G."/>
        </authorList>
    </citation>
    <scope>NUCLEOTIDE SEQUENCE [LARGE SCALE GENOMIC DNA]</scope>
    <source>
        <strain evidence="3 4">SZMC22713</strain>
    </source>
</reference>
<feature type="region of interest" description="Disordered" evidence="1">
    <location>
        <begin position="338"/>
        <end position="359"/>
    </location>
</feature>
<dbReference type="EMBL" id="ML170256">
    <property type="protein sequence ID" value="TDL15966.1"/>
    <property type="molecule type" value="Genomic_DNA"/>
</dbReference>
<dbReference type="SUPFAM" id="SSF56112">
    <property type="entry name" value="Protein kinase-like (PK-like)"/>
    <property type="match status" value="1"/>
</dbReference>
<keyword evidence="4" id="KW-1185">Reference proteome</keyword>
<feature type="compositionally biased region" description="Basic and acidic residues" evidence="1">
    <location>
        <begin position="341"/>
        <end position="359"/>
    </location>
</feature>
<dbReference type="OrthoDB" id="10003767at2759"/>
<dbReference type="AlphaFoldDB" id="A0A4Y7PLN5"/>
<dbReference type="InterPro" id="IPR011009">
    <property type="entry name" value="Kinase-like_dom_sf"/>
</dbReference>
<dbReference type="Pfam" id="PF01636">
    <property type="entry name" value="APH"/>
    <property type="match status" value="1"/>
</dbReference>
<feature type="region of interest" description="Disordered" evidence="1">
    <location>
        <begin position="530"/>
        <end position="553"/>
    </location>
</feature>
<feature type="compositionally biased region" description="Acidic residues" evidence="1">
    <location>
        <begin position="743"/>
        <end position="753"/>
    </location>
</feature>
<feature type="region of interest" description="Disordered" evidence="1">
    <location>
        <begin position="373"/>
        <end position="396"/>
    </location>
</feature>
<name>A0A4Y7PLN5_9AGAM</name>
<evidence type="ECO:0000259" key="2">
    <source>
        <dbReference type="Pfam" id="PF01636"/>
    </source>
</evidence>
<dbReference type="InterPro" id="IPR002575">
    <property type="entry name" value="Aminoglycoside_PTrfase"/>
</dbReference>
<feature type="region of interest" description="Disordered" evidence="1">
    <location>
        <begin position="719"/>
        <end position="753"/>
    </location>
</feature>
<dbReference type="Gene3D" id="3.30.200.20">
    <property type="entry name" value="Phosphorylase Kinase, domain 1"/>
    <property type="match status" value="1"/>
</dbReference>
<feature type="compositionally biased region" description="Low complexity" evidence="1">
    <location>
        <begin position="25"/>
        <end position="37"/>
    </location>
</feature>
<feature type="region of interest" description="Disordered" evidence="1">
    <location>
        <begin position="1"/>
        <end position="50"/>
    </location>
</feature>
<dbReference type="STRING" id="50990.A0A4Y7PLN5"/>
<gene>
    <name evidence="3" type="ORF">BD410DRAFT_731917</name>
</gene>
<accession>A0A4Y7PLN5</accession>